<keyword evidence="2" id="KW-1185">Reference proteome</keyword>
<accession>A0A1H9GGH7</accession>
<sequence length="124" mass="13761">MNAGQRKAIRDHVKNLIGVVPGAEVFTFKKAKLENDTPAICVYLEEGDADLPGMNGVLAIRVMHPDENDVDDKLDALGDIVQQAIESAAQPNEAYQYTVEVGFEYDRDGTESWTGLDIRYLVNY</sequence>
<dbReference type="STRING" id="355243.SAMN03080615_01668"/>
<dbReference type="EMBL" id="FOGB01000004">
    <property type="protein sequence ID" value="SEQ49194.1"/>
    <property type="molecule type" value="Genomic_DNA"/>
</dbReference>
<dbReference type="Proteomes" id="UP000198749">
    <property type="component" value="Unassembled WGS sequence"/>
</dbReference>
<proteinExistence type="predicted"/>
<evidence type="ECO:0000313" key="2">
    <source>
        <dbReference type="Proteomes" id="UP000198749"/>
    </source>
</evidence>
<name>A0A1H9GGH7_9GAMM</name>
<dbReference type="Gene3D" id="3.30.70.1700">
    <property type="entry name" value="Phage minor tail protein U"/>
    <property type="match status" value="1"/>
</dbReference>
<evidence type="ECO:0000313" key="1">
    <source>
        <dbReference type="EMBL" id="SEQ49194.1"/>
    </source>
</evidence>
<protein>
    <submittedName>
        <fullName evidence="1">Phage minor tail protein U</fullName>
    </submittedName>
</protein>
<organism evidence="1 2">
    <name type="scientific">Amphritea atlantica</name>
    <dbReference type="NCBI Taxonomy" id="355243"/>
    <lineage>
        <taxon>Bacteria</taxon>
        <taxon>Pseudomonadati</taxon>
        <taxon>Pseudomonadota</taxon>
        <taxon>Gammaproteobacteria</taxon>
        <taxon>Oceanospirillales</taxon>
        <taxon>Oceanospirillaceae</taxon>
        <taxon>Amphritea</taxon>
    </lineage>
</organism>
<dbReference type="OrthoDB" id="6537575at2"/>
<dbReference type="RefSeq" id="WP_091356529.1">
    <property type="nucleotide sequence ID" value="NZ_AP025284.1"/>
</dbReference>
<dbReference type="SUPFAM" id="SSF143749">
    <property type="entry name" value="Phage tail protein-like"/>
    <property type="match status" value="1"/>
</dbReference>
<dbReference type="InterPro" id="IPR038512">
    <property type="entry name" value="GpU-like_sf"/>
</dbReference>
<gene>
    <name evidence="1" type="ORF">SAMN03080615_01668</name>
</gene>
<dbReference type="AlphaFoldDB" id="A0A1H9GGH7"/>
<dbReference type="InterPro" id="IPR035934">
    <property type="entry name" value="Phage_tail_protein-like_sf"/>
</dbReference>
<reference evidence="2" key="1">
    <citation type="submission" date="2016-10" db="EMBL/GenBank/DDBJ databases">
        <authorList>
            <person name="Varghese N."/>
            <person name="Submissions S."/>
        </authorList>
    </citation>
    <scope>NUCLEOTIDE SEQUENCE [LARGE SCALE GENOMIC DNA]</scope>
    <source>
        <strain evidence="2">DSM 18887</strain>
    </source>
</reference>